<evidence type="ECO:0000256" key="13">
    <source>
        <dbReference type="RuleBase" id="RU003357"/>
    </source>
</evidence>
<dbReference type="GO" id="GO:0009279">
    <property type="term" value="C:cell outer membrane"/>
    <property type="evidence" value="ECO:0007669"/>
    <property type="project" value="UniProtKB-SubCell"/>
</dbReference>
<evidence type="ECO:0000256" key="1">
    <source>
        <dbReference type="ARBA" id="ARBA00004571"/>
    </source>
</evidence>
<dbReference type="InterPro" id="IPR013784">
    <property type="entry name" value="Carb-bd-like_fold"/>
</dbReference>
<comment type="similarity">
    <text evidence="12 13">Belongs to the TonB-dependent receptor family.</text>
</comment>
<keyword evidence="5 12" id="KW-0812">Transmembrane</keyword>
<dbReference type="GO" id="GO:0030246">
    <property type="term" value="F:carbohydrate binding"/>
    <property type="evidence" value="ECO:0007669"/>
    <property type="project" value="InterPro"/>
</dbReference>
<evidence type="ECO:0000313" key="17">
    <source>
        <dbReference type="EMBL" id="SEK36649.1"/>
    </source>
</evidence>
<dbReference type="InterPro" id="IPR000531">
    <property type="entry name" value="Beta-barrel_TonB"/>
</dbReference>
<reference evidence="18" key="1">
    <citation type="submission" date="2016-10" db="EMBL/GenBank/DDBJ databases">
        <authorList>
            <person name="Varghese N."/>
            <person name="Submissions S."/>
        </authorList>
    </citation>
    <scope>NUCLEOTIDE SEQUENCE [LARGE SCALE GENOMIC DNA]</scope>
    <source>
        <strain evidence="18">Jip14</strain>
    </source>
</reference>
<evidence type="ECO:0000313" key="18">
    <source>
        <dbReference type="Proteomes" id="UP000198916"/>
    </source>
</evidence>
<dbReference type="SUPFAM" id="SSF49452">
    <property type="entry name" value="Starch-binding domain-like"/>
    <property type="match status" value="1"/>
</dbReference>
<gene>
    <name evidence="17" type="ORF">SAMN05421740_101667</name>
</gene>
<keyword evidence="11 12" id="KW-0998">Cell outer membrane</keyword>
<dbReference type="EMBL" id="FNZR01000001">
    <property type="protein sequence ID" value="SEK36649.1"/>
    <property type="molecule type" value="Genomic_DNA"/>
</dbReference>
<evidence type="ECO:0000259" key="16">
    <source>
        <dbReference type="Pfam" id="PF07715"/>
    </source>
</evidence>
<keyword evidence="8" id="KW-0406">Ion transport</keyword>
<dbReference type="InterPro" id="IPR036942">
    <property type="entry name" value="Beta-barrel_TonB_sf"/>
</dbReference>
<dbReference type="InterPro" id="IPR012910">
    <property type="entry name" value="Plug_dom"/>
</dbReference>
<keyword evidence="3 12" id="KW-1134">Transmembrane beta strand</keyword>
<feature type="domain" description="TonB-dependent receptor-like beta-barrel" evidence="15">
    <location>
        <begin position="499"/>
        <end position="924"/>
    </location>
</feature>
<proteinExistence type="inferred from homology"/>
<evidence type="ECO:0000256" key="7">
    <source>
        <dbReference type="ARBA" id="ARBA00023004"/>
    </source>
</evidence>
<keyword evidence="4" id="KW-0410">Iron transport</keyword>
<dbReference type="PROSITE" id="PS52016">
    <property type="entry name" value="TONB_DEPENDENT_REC_3"/>
    <property type="match status" value="1"/>
</dbReference>
<dbReference type="Pfam" id="PF13715">
    <property type="entry name" value="CarbopepD_reg_2"/>
    <property type="match status" value="1"/>
</dbReference>
<dbReference type="Pfam" id="PF07715">
    <property type="entry name" value="Plug"/>
    <property type="match status" value="1"/>
</dbReference>
<keyword evidence="2 12" id="KW-0813">Transport</keyword>
<evidence type="ECO:0000256" key="8">
    <source>
        <dbReference type="ARBA" id="ARBA00023065"/>
    </source>
</evidence>
<evidence type="ECO:0000256" key="5">
    <source>
        <dbReference type="ARBA" id="ARBA00022692"/>
    </source>
</evidence>
<feature type="signal peptide" evidence="14">
    <location>
        <begin position="1"/>
        <end position="33"/>
    </location>
</feature>
<evidence type="ECO:0000256" key="10">
    <source>
        <dbReference type="ARBA" id="ARBA00023136"/>
    </source>
</evidence>
<keyword evidence="10 12" id="KW-0472">Membrane</keyword>
<evidence type="ECO:0000256" key="2">
    <source>
        <dbReference type="ARBA" id="ARBA00022448"/>
    </source>
</evidence>
<keyword evidence="9 13" id="KW-0798">TonB box</keyword>
<evidence type="ECO:0000256" key="6">
    <source>
        <dbReference type="ARBA" id="ARBA00022729"/>
    </source>
</evidence>
<evidence type="ECO:0000256" key="12">
    <source>
        <dbReference type="PROSITE-ProRule" id="PRU01360"/>
    </source>
</evidence>
<dbReference type="PANTHER" id="PTHR32552">
    <property type="entry name" value="FERRICHROME IRON RECEPTOR-RELATED"/>
    <property type="match status" value="1"/>
</dbReference>
<dbReference type="Pfam" id="PF00593">
    <property type="entry name" value="TonB_dep_Rec_b-barrel"/>
    <property type="match status" value="1"/>
</dbReference>
<dbReference type="PANTHER" id="PTHR32552:SF68">
    <property type="entry name" value="FERRICHROME OUTER MEMBRANE TRANSPORTER_PHAGE RECEPTOR"/>
    <property type="match status" value="1"/>
</dbReference>
<keyword evidence="18" id="KW-1185">Reference proteome</keyword>
<comment type="subcellular location">
    <subcellularLocation>
        <location evidence="1 12">Cell outer membrane</location>
        <topology evidence="1 12">Multi-pass membrane protein</topology>
    </subcellularLocation>
</comment>
<name>A0A1H7GER4_9SPHI</name>
<evidence type="ECO:0000256" key="14">
    <source>
        <dbReference type="SAM" id="SignalP"/>
    </source>
</evidence>
<keyword evidence="7" id="KW-0408">Iron</keyword>
<feature type="domain" description="TonB-dependent receptor plug" evidence="16">
    <location>
        <begin position="228"/>
        <end position="322"/>
    </location>
</feature>
<keyword evidence="6 14" id="KW-0732">Signal</keyword>
<dbReference type="AlphaFoldDB" id="A0A1H7GER4"/>
<dbReference type="STRING" id="332977.SAMN05421740_101667"/>
<feature type="chain" id="PRO_5011559370" evidence="14">
    <location>
        <begin position="34"/>
        <end position="952"/>
    </location>
</feature>
<dbReference type="Proteomes" id="UP000198916">
    <property type="component" value="Unassembled WGS sequence"/>
</dbReference>
<evidence type="ECO:0000259" key="15">
    <source>
        <dbReference type="Pfam" id="PF00593"/>
    </source>
</evidence>
<dbReference type="OrthoDB" id="9775095at2"/>
<dbReference type="Gene3D" id="2.60.40.1120">
    <property type="entry name" value="Carboxypeptidase-like, regulatory domain"/>
    <property type="match status" value="1"/>
</dbReference>
<dbReference type="Gene3D" id="2.170.130.10">
    <property type="entry name" value="TonB-dependent receptor, plug domain"/>
    <property type="match status" value="1"/>
</dbReference>
<evidence type="ECO:0000256" key="4">
    <source>
        <dbReference type="ARBA" id="ARBA00022496"/>
    </source>
</evidence>
<dbReference type="InterPro" id="IPR037066">
    <property type="entry name" value="Plug_dom_sf"/>
</dbReference>
<dbReference type="SUPFAM" id="SSF56935">
    <property type="entry name" value="Porins"/>
    <property type="match status" value="1"/>
</dbReference>
<accession>A0A1H7GER4</accession>
<protein>
    <submittedName>
        <fullName evidence="17">Iron complex outermembrane recepter protein</fullName>
    </submittedName>
</protein>
<evidence type="ECO:0000256" key="9">
    <source>
        <dbReference type="ARBA" id="ARBA00023077"/>
    </source>
</evidence>
<dbReference type="GO" id="GO:0015344">
    <property type="term" value="F:siderophore uptake transmembrane transporter activity"/>
    <property type="evidence" value="ECO:0007669"/>
    <property type="project" value="TreeGrafter"/>
</dbReference>
<sequence length="952" mass="105260">MKTTFITYSKSRFNRLILPILLCVSSFHTPSMAQSSDLLDTKISIQLPNTELINILDIIAEKAGCTFSYNSKALEGKKASANYRATPLKEILLELLGPETQFQTSGRQIFIRLGKGVGSVVGTVKTDNGLPGAFSTIRLRNTPYRVMTDSIGYYRLSDIPIGNYTLEYSGMGYVPYNTTIEIAENNVLTLNITVQAADHLLDEITVTGNRPVVTDSSEYVAKLPLSNMENAQVYTGITNTLIVQQKIYNITDAVSNVPGITILGTGTTNSADYGGATFSSRGFTTKSAVFNGLALNMYSSHDVANLEKIEVIKGPSATLFGNIVSSYGGLVNRVTKKPYELQGGSVEMAGGSYGFHRIAIDMNTPLNTDHTFLSRLNAVYQNQNSFQDNGGYYRDILVAPSFRYRMNDRMTINLNTEINHSKNAGAALPIYFNYVPSVIKGSLSTALAGFGLPDETIQQIIAAAPATVAETFGITSLKDFGFDPSRSYSSNDLVSTNHSVVVSPEVHYDLATNWKSTTSAIFGSAASEGYSLRISPVPTMIPVFLAGITEGRFDFGTPGIAFFERDARKYTSNLETYQIQQNFTGDFAIGSLRNRMVIGLDYYHRRTSSYYDNFVGSLFGIPQEQTFDMVNATGETPNYYDFNRLAIEDRIQRAPGTKQNFSDDQSVYSSYINNVLNITGQVIASAGLRIDRFINKGVYNGTVNETNGAYRQTALAPKFGLIYQPLQDRIALFGNYQTSFTNQEGSNFEGTPFRPEKAYQWEGGVKTSFFDGHFTSTLSYYDIRVEDKVRTDINHPLFRIQDGTQISRGMEVEVLGNPIPDLNILLGYAYNNSKMTKADPLVEGLRPIEAGPEHQLNFWVHYHFNELTPLNGFSIGFGGNYAGETFTVNYYPDGALAIPAYTVLNAKLSFDRPKYSFGVRVNNLTNERFWRGSGTILPQMPRQFLATLGIKI</sequence>
<organism evidence="17 18">
    <name type="scientific">Parapedobacter koreensis</name>
    <dbReference type="NCBI Taxonomy" id="332977"/>
    <lineage>
        <taxon>Bacteria</taxon>
        <taxon>Pseudomonadati</taxon>
        <taxon>Bacteroidota</taxon>
        <taxon>Sphingobacteriia</taxon>
        <taxon>Sphingobacteriales</taxon>
        <taxon>Sphingobacteriaceae</taxon>
        <taxon>Parapedobacter</taxon>
    </lineage>
</organism>
<evidence type="ECO:0000256" key="11">
    <source>
        <dbReference type="ARBA" id="ARBA00023237"/>
    </source>
</evidence>
<evidence type="ECO:0000256" key="3">
    <source>
        <dbReference type="ARBA" id="ARBA00022452"/>
    </source>
</evidence>
<dbReference type="Gene3D" id="2.40.170.20">
    <property type="entry name" value="TonB-dependent receptor, beta-barrel domain"/>
    <property type="match status" value="1"/>
</dbReference>
<dbReference type="InterPro" id="IPR039426">
    <property type="entry name" value="TonB-dep_rcpt-like"/>
</dbReference>